<dbReference type="AlphaFoldDB" id="A0A0C1H865"/>
<comment type="caution">
    <text evidence="1">The sequence shown here is derived from an EMBL/GenBank/DDBJ whole genome shotgun (WGS) entry which is preliminary data.</text>
</comment>
<reference evidence="1 2" key="1">
    <citation type="journal article" date="2014" name="Mol. Biol. Evol.">
        <title>Massive expansion of Ubiquitination-related gene families within the Chlamydiae.</title>
        <authorList>
            <person name="Domman D."/>
            <person name="Collingro A."/>
            <person name="Lagkouvardos I."/>
            <person name="Gehre L."/>
            <person name="Weinmaier T."/>
            <person name="Rattei T."/>
            <person name="Subtil A."/>
            <person name="Horn M."/>
        </authorList>
    </citation>
    <scope>NUCLEOTIDE SEQUENCE [LARGE SCALE GENOMIC DNA]</scope>
    <source>
        <strain evidence="1 2">EI2</strain>
    </source>
</reference>
<evidence type="ECO:0000313" key="1">
    <source>
        <dbReference type="EMBL" id="KIC71078.1"/>
    </source>
</evidence>
<sequence>MEGAFLSKIPVHNRTHLSQIYTLGPEMSFSTASSVLPQKEQLASSFVKDFLLMGDYFI</sequence>
<accession>A0A0C1H865</accession>
<organism evidence="1 2">
    <name type="scientific">Candidatus Protochlamydia amoebophila</name>
    <dbReference type="NCBI Taxonomy" id="362787"/>
    <lineage>
        <taxon>Bacteria</taxon>
        <taxon>Pseudomonadati</taxon>
        <taxon>Chlamydiota</taxon>
        <taxon>Chlamydiia</taxon>
        <taxon>Parachlamydiales</taxon>
        <taxon>Parachlamydiaceae</taxon>
        <taxon>Candidatus Protochlamydia</taxon>
    </lineage>
</organism>
<dbReference type="EMBL" id="JSAN01000115">
    <property type="protein sequence ID" value="KIC71078.1"/>
    <property type="molecule type" value="Genomic_DNA"/>
</dbReference>
<name>A0A0C1H865_9BACT</name>
<dbReference type="Proteomes" id="UP000031465">
    <property type="component" value="Unassembled WGS sequence"/>
</dbReference>
<proteinExistence type="predicted"/>
<protein>
    <submittedName>
        <fullName evidence="1">Uncharacterized protein</fullName>
    </submittedName>
</protein>
<evidence type="ECO:0000313" key="2">
    <source>
        <dbReference type="Proteomes" id="UP000031465"/>
    </source>
</evidence>
<dbReference type="PATRIC" id="fig|362787.3.peg.1679"/>
<gene>
    <name evidence="1" type="ORF">DB44_ER00070</name>
</gene>